<proteinExistence type="predicted"/>
<reference evidence="1 2" key="2">
    <citation type="journal article" date="2017" name="Nature">
        <title>The Apostasia genome and the evolution of orchids.</title>
        <authorList>
            <person name="Zhang G.Q."/>
            <person name="Liu K.W."/>
            <person name="Li Z."/>
            <person name="Lohaus R."/>
            <person name="Hsiao Y.Y."/>
            <person name="Niu S.C."/>
            <person name="Wang J.Y."/>
            <person name="Lin Y.C."/>
            <person name="Xu Q."/>
            <person name="Chen L.J."/>
            <person name="Yoshida K."/>
            <person name="Fujiwara S."/>
            <person name="Wang Z.W."/>
            <person name="Zhang Y.Q."/>
            <person name="Mitsuda N."/>
            <person name="Wang M."/>
            <person name="Liu G.H."/>
            <person name="Pecoraro L."/>
            <person name="Huang H.X."/>
            <person name="Xiao X.J."/>
            <person name="Lin M."/>
            <person name="Wu X.Y."/>
            <person name="Wu W.L."/>
            <person name="Chen Y.Y."/>
            <person name="Chang S.B."/>
            <person name="Sakamoto S."/>
            <person name="Ohme-Takagi M."/>
            <person name="Yagi M."/>
            <person name="Zeng S.J."/>
            <person name="Shen C.Y."/>
            <person name="Yeh C.M."/>
            <person name="Luo Y.B."/>
            <person name="Tsai W.C."/>
            <person name="Van de Peer Y."/>
            <person name="Liu Z.J."/>
        </authorList>
    </citation>
    <scope>NUCLEOTIDE SEQUENCE [LARGE SCALE GENOMIC DNA]</scope>
    <source>
        <tissue evidence="1">The whole plant</tissue>
    </source>
</reference>
<dbReference type="EMBL" id="KZ503505">
    <property type="protein sequence ID" value="PKU63273.1"/>
    <property type="molecule type" value="Genomic_DNA"/>
</dbReference>
<sequence length="151" mass="17026">MRAAFIRAHQLRLRRRRRIRQKRRRRRCRVHVVRAGRPSSAISTTTTSTSLDTSARLVTVTGRPAACSVTSPSAQAAGETPSHRAEKLLVELNEGSGTSTDLCIHMQLKYNYSLHNEIYICVSIRRSVILHTFLKSEASVGGRRWFRLVAA</sequence>
<evidence type="ECO:0000313" key="2">
    <source>
        <dbReference type="Proteomes" id="UP000233837"/>
    </source>
</evidence>
<accession>A0A2I0VIR9</accession>
<organism evidence="1 2">
    <name type="scientific">Dendrobium catenatum</name>
    <dbReference type="NCBI Taxonomy" id="906689"/>
    <lineage>
        <taxon>Eukaryota</taxon>
        <taxon>Viridiplantae</taxon>
        <taxon>Streptophyta</taxon>
        <taxon>Embryophyta</taxon>
        <taxon>Tracheophyta</taxon>
        <taxon>Spermatophyta</taxon>
        <taxon>Magnoliopsida</taxon>
        <taxon>Liliopsida</taxon>
        <taxon>Asparagales</taxon>
        <taxon>Orchidaceae</taxon>
        <taxon>Epidendroideae</taxon>
        <taxon>Malaxideae</taxon>
        <taxon>Dendrobiinae</taxon>
        <taxon>Dendrobium</taxon>
    </lineage>
</organism>
<dbReference type="AlphaFoldDB" id="A0A2I0VIR9"/>
<keyword evidence="2" id="KW-1185">Reference proteome</keyword>
<reference evidence="1 2" key="1">
    <citation type="journal article" date="2016" name="Sci. Rep.">
        <title>The Dendrobium catenatum Lindl. genome sequence provides insights into polysaccharide synthase, floral development and adaptive evolution.</title>
        <authorList>
            <person name="Zhang G.Q."/>
            <person name="Xu Q."/>
            <person name="Bian C."/>
            <person name="Tsai W.C."/>
            <person name="Yeh C.M."/>
            <person name="Liu K.W."/>
            <person name="Yoshida K."/>
            <person name="Zhang L.S."/>
            <person name="Chang S.B."/>
            <person name="Chen F."/>
            <person name="Shi Y."/>
            <person name="Su Y.Y."/>
            <person name="Zhang Y.Q."/>
            <person name="Chen L.J."/>
            <person name="Yin Y."/>
            <person name="Lin M."/>
            <person name="Huang H."/>
            <person name="Deng H."/>
            <person name="Wang Z.W."/>
            <person name="Zhu S.L."/>
            <person name="Zhao X."/>
            <person name="Deng C."/>
            <person name="Niu S.C."/>
            <person name="Huang J."/>
            <person name="Wang M."/>
            <person name="Liu G.H."/>
            <person name="Yang H.J."/>
            <person name="Xiao X.J."/>
            <person name="Hsiao Y.Y."/>
            <person name="Wu W.L."/>
            <person name="Chen Y.Y."/>
            <person name="Mitsuda N."/>
            <person name="Ohme-Takagi M."/>
            <person name="Luo Y.B."/>
            <person name="Van de Peer Y."/>
            <person name="Liu Z.J."/>
        </authorList>
    </citation>
    <scope>NUCLEOTIDE SEQUENCE [LARGE SCALE GENOMIC DNA]</scope>
    <source>
        <tissue evidence="1">The whole plant</tissue>
    </source>
</reference>
<evidence type="ECO:0000313" key="1">
    <source>
        <dbReference type="EMBL" id="PKU63273.1"/>
    </source>
</evidence>
<name>A0A2I0VIR9_9ASPA</name>
<protein>
    <submittedName>
        <fullName evidence="1">Uncharacterized protein</fullName>
    </submittedName>
</protein>
<gene>
    <name evidence="1" type="ORF">MA16_Dca014739</name>
</gene>
<dbReference type="Proteomes" id="UP000233837">
    <property type="component" value="Unassembled WGS sequence"/>
</dbReference>